<feature type="domain" description="MutL C-terminal dimerisation" evidence="4">
    <location>
        <begin position="573"/>
        <end position="690"/>
    </location>
</feature>
<dbReference type="PANTHER" id="PTHR10073:SF52">
    <property type="entry name" value="MISMATCH REPAIR ENDONUCLEASE PMS2"/>
    <property type="match status" value="1"/>
</dbReference>
<dbReference type="GO" id="GO:0140664">
    <property type="term" value="F:ATP-dependent DNA damage sensor activity"/>
    <property type="evidence" value="ECO:0007669"/>
    <property type="project" value="InterPro"/>
</dbReference>
<evidence type="ECO:0000256" key="1">
    <source>
        <dbReference type="ARBA" id="ARBA00006082"/>
    </source>
</evidence>
<evidence type="ECO:0000313" key="7">
    <source>
        <dbReference type="Proteomes" id="UP000037510"/>
    </source>
</evidence>
<proteinExistence type="inferred from homology"/>
<accession>A0A0L7LDG5</accession>
<dbReference type="Pfam" id="PF08676">
    <property type="entry name" value="MutL_C"/>
    <property type="match status" value="1"/>
</dbReference>
<dbReference type="GO" id="GO:0006298">
    <property type="term" value="P:mismatch repair"/>
    <property type="evidence" value="ECO:0007669"/>
    <property type="project" value="InterPro"/>
</dbReference>
<keyword evidence="7" id="KW-1185">Reference proteome</keyword>
<feature type="region of interest" description="Disordered" evidence="3">
    <location>
        <begin position="400"/>
        <end position="420"/>
    </location>
</feature>
<dbReference type="InterPro" id="IPR020568">
    <property type="entry name" value="Ribosomal_Su5_D2-typ_SF"/>
</dbReference>
<reference evidence="6 7" key="1">
    <citation type="journal article" date="2015" name="Genome Biol. Evol.">
        <title>The genome of winter moth (Operophtera brumata) provides a genomic perspective on sexual dimorphism and phenology.</title>
        <authorList>
            <person name="Derks M.F."/>
            <person name="Smit S."/>
            <person name="Salis L."/>
            <person name="Schijlen E."/>
            <person name="Bossers A."/>
            <person name="Mateman C."/>
            <person name="Pijl A.S."/>
            <person name="de Ridder D."/>
            <person name="Groenen M.A."/>
            <person name="Visser M.E."/>
            <person name="Megens H.J."/>
        </authorList>
    </citation>
    <scope>NUCLEOTIDE SEQUENCE [LARGE SCALE GENOMIC DNA]</scope>
    <source>
        <strain evidence="6">WM2013NL</strain>
        <tissue evidence="6">Head and thorax</tissue>
    </source>
</reference>
<name>A0A0L7LDG5_OPEBR</name>
<dbReference type="Gene3D" id="3.30.1540.20">
    <property type="entry name" value="MutL, C-terminal domain, dimerisation subdomain"/>
    <property type="match status" value="1"/>
</dbReference>
<evidence type="ECO:0000259" key="5">
    <source>
        <dbReference type="SMART" id="SM01340"/>
    </source>
</evidence>
<dbReference type="InterPro" id="IPR014721">
    <property type="entry name" value="Ribsml_uS5_D2-typ_fold_subgr"/>
</dbReference>
<dbReference type="Pfam" id="PF13589">
    <property type="entry name" value="HATPase_c_3"/>
    <property type="match status" value="1"/>
</dbReference>
<dbReference type="SUPFAM" id="SSF54211">
    <property type="entry name" value="Ribosomal protein S5 domain 2-like"/>
    <property type="match status" value="1"/>
</dbReference>
<keyword evidence="2" id="KW-0227">DNA damage</keyword>
<dbReference type="SUPFAM" id="SSF55874">
    <property type="entry name" value="ATPase domain of HSP90 chaperone/DNA topoisomerase II/histidine kinase"/>
    <property type="match status" value="1"/>
</dbReference>
<gene>
    <name evidence="6" type="ORF">OBRU01_06833</name>
</gene>
<protein>
    <submittedName>
        <fullName evidence="6">Putative DNA mismatch repair protein pms2</fullName>
    </submittedName>
</protein>
<dbReference type="InterPro" id="IPR014790">
    <property type="entry name" value="MutL_C"/>
</dbReference>
<evidence type="ECO:0000313" key="6">
    <source>
        <dbReference type="EMBL" id="KOB73512.1"/>
    </source>
</evidence>
<dbReference type="InterPro" id="IPR036890">
    <property type="entry name" value="HATPase_C_sf"/>
</dbReference>
<dbReference type="SUPFAM" id="SSF118116">
    <property type="entry name" value="DNA mismatch repair protein MutL"/>
    <property type="match status" value="1"/>
</dbReference>
<dbReference type="AlphaFoldDB" id="A0A0L7LDG5"/>
<evidence type="ECO:0000259" key="4">
    <source>
        <dbReference type="SMART" id="SM00853"/>
    </source>
</evidence>
<evidence type="ECO:0000256" key="3">
    <source>
        <dbReference type="SAM" id="MobiDB-lite"/>
    </source>
</evidence>
<dbReference type="Pfam" id="PF01119">
    <property type="entry name" value="DNA_mis_repair"/>
    <property type="match status" value="1"/>
</dbReference>
<organism evidence="6 7">
    <name type="scientific">Operophtera brumata</name>
    <name type="common">Winter moth</name>
    <name type="synonym">Phalaena brumata</name>
    <dbReference type="NCBI Taxonomy" id="104452"/>
    <lineage>
        <taxon>Eukaryota</taxon>
        <taxon>Metazoa</taxon>
        <taxon>Ecdysozoa</taxon>
        <taxon>Arthropoda</taxon>
        <taxon>Hexapoda</taxon>
        <taxon>Insecta</taxon>
        <taxon>Pterygota</taxon>
        <taxon>Neoptera</taxon>
        <taxon>Endopterygota</taxon>
        <taxon>Lepidoptera</taxon>
        <taxon>Glossata</taxon>
        <taxon>Ditrysia</taxon>
        <taxon>Geometroidea</taxon>
        <taxon>Geometridae</taxon>
        <taxon>Larentiinae</taxon>
        <taxon>Operophtera</taxon>
    </lineage>
</organism>
<comment type="similarity">
    <text evidence="1">Belongs to the DNA mismatch repair MutL/HexB family.</text>
</comment>
<dbReference type="EMBL" id="JTDY01001566">
    <property type="protein sequence ID" value="KOB73512.1"/>
    <property type="molecule type" value="Genomic_DNA"/>
</dbReference>
<dbReference type="SMART" id="SM01340">
    <property type="entry name" value="DNA_mis_repair"/>
    <property type="match status" value="1"/>
</dbReference>
<feature type="domain" description="DNA mismatch repair protein S5" evidence="5">
    <location>
        <begin position="156"/>
        <end position="297"/>
    </location>
</feature>
<evidence type="ECO:0000256" key="2">
    <source>
        <dbReference type="ARBA" id="ARBA00022763"/>
    </source>
</evidence>
<dbReference type="InterPro" id="IPR037198">
    <property type="entry name" value="MutL_C_sf"/>
</dbReference>
<dbReference type="InterPro" id="IPR042120">
    <property type="entry name" value="MutL_C_dimsub"/>
</dbReference>
<dbReference type="GO" id="GO:0030983">
    <property type="term" value="F:mismatched DNA binding"/>
    <property type="evidence" value="ECO:0007669"/>
    <property type="project" value="InterPro"/>
</dbReference>
<dbReference type="SMART" id="SM00853">
    <property type="entry name" value="MutL_C"/>
    <property type="match status" value="1"/>
</dbReference>
<dbReference type="STRING" id="104452.A0A0L7LDG5"/>
<dbReference type="CDD" id="cd03484">
    <property type="entry name" value="MutL_Trans_hPMS_2_like"/>
    <property type="match status" value="1"/>
</dbReference>
<dbReference type="PANTHER" id="PTHR10073">
    <property type="entry name" value="DNA MISMATCH REPAIR PROTEIN MLH, PMS, MUTL"/>
    <property type="match status" value="1"/>
</dbReference>
<dbReference type="GO" id="GO:0016887">
    <property type="term" value="F:ATP hydrolysis activity"/>
    <property type="evidence" value="ECO:0007669"/>
    <property type="project" value="InterPro"/>
</dbReference>
<sequence length="732" mass="83432">MWTRYTKYVPVSLGIAVKELVENCLDAGATNVEVRFKNHGIDLIEVSDNGSGVTEDNFAALIRQKEFHKNAKREFNKMTQLLYAYCLISLGVKITCSNQTSSNQKSIVVATQGSPSYKDNISCVFGVKQLQSILEIKPENVSNIKHNIFKGLSGNVKELEDSVDIEDVEIDLSEDSNEAESDTITLSQKSQGHKNCATPVDFTGFISSCAHGSGRSSSDRQFFFVNSRPCEPSKVIKLINEIYRQYNPNQYPFVFLNVSIDRTSVDVNVTPDKRKVFMTKEKIILDVLKNSLLKLFESIPRTLKVDQTLHSQEFKSMKPELEQPRIFNSFLQQFGKSKSYPEQKSTKDDLKQELKRKSTTMLDFVSSKTAKTNNHIQKDSNETEVNRIDYKSMLRFEENDDAHNNSGHAALSESDEENITSERVSYNHTAENDFTKPSNQNREIVYLESTDNLPTTQIRDISEVLAEKSHKIICKTKSINGKANITETDDKRTKKVKIVTDKKDIGKFNRKTVTLKTSIEHVKALTDIFQKNKAKTVLTKVKFRSEINPVFNKKCEEELNKEISKDSFKEMKVIGQFNLGFIITKLENDLFIIDQHATDEIYNFETLQRTTELTSQKLVIPQQLELTGVNEQILMDNLDVFKKNGFTFKIQEDALPTKRESPSEYCRPSRVRAMFASRACRKSVMIGTALGKADMKKLVDHMAEIDKPWNCPHGRPTIRHLVNLAMVHTRDT</sequence>
<dbReference type="Gene3D" id="3.30.565.10">
    <property type="entry name" value="Histidine kinase-like ATPase, C-terminal domain"/>
    <property type="match status" value="2"/>
</dbReference>
<dbReference type="Gene3D" id="3.30.230.10">
    <property type="match status" value="1"/>
</dbReference>
<dbReference type="GO" id="GO:0032389">
    <property type="term" value="C:MutLalpha complex"/>
    <property type="evidence" value="ECO:0007669"/>
    <property type="project" value="TreeGrafter"/>
</dbReference>
<dbReference type="Proteomes" id="UP000037510">
    <property type="component" value="Unassembled WGS sequence"/>
</dbReference>
<dbReference type="InterPro" id="IPR038973">
    <property type="entry name" value="MutL/Mlh/Pms-like"/>
</dbReference>
<comment type="caution">
    <text evidence="6">The sequence shown here is derived from an EMBL/GenBank/DDBJ whole genome shotgun (WGS) entry which is preliminary data.</text>
</comment>
<dbReference type="GO" id="GO:0005524">
    <property type="term" value="F:ATP binding"/>
    <property type="evidence" value="ECO:0007669"/>
    <property type="project" value="InterPro"/>
</dbReference>
<dbReference type="InterPro" id="IPR013507">
    <property type="entry name" value="DNA_mismatch_S5_2-like"/>
</dbReference>